<keyword evidence="1" id="KW-1015">Disulfide bond</keyword>
<gene>
    <name evidence="3" type="ORF">BaRGS_00007025</name>
</gene>
<name>A0ABD0LRG5_9CAEN</name>
<keyword evidence="4" id="KW-1185">Reference proteome</keyword>
<comment type="caution">
    <text evidence="2">Lacks conserved residue(s) required for the propagation of feature annotation.</text>
</comment>
<evidence type="ECO:0000313" key="4">
    <source>
        <dbReference type="Proteomes" id="UP001519460"/>
    </source>
</evidence>
<organism evidence="3 4">
    <name type="scientific">Batillaria attramentaria</name>
    <dbReference type="NCBI Taxonomy" id="370345"/>
    <lineage>
        <taxon>Eukaryota</taxon>
        <taxon>Metazoa</taxon>
        <taxon>Spiralia</taxon>
        <taxon>Lophotrochozoa</taxon>
        <taxon>Mollusca</taxon>
        <taxon>Gastropoda</taxon>
        <taxon>Caenogastropoda</taxon>
        <taxon>Sorbeoconcha</taxon>
        <taxon>Cerithioidea</taxon>
        <taxon>Batillariidae</taxon>
        <taxon>Batillaria</taxon>
    </lineage>
</organism>
<evidence type="ECO:0000256" key="1">
    <source>
        <dbReference type="ARBA" id="ARBA00023157"/>
    </source>
</evidence>
<dbReference type="Proteomes" id="UP001519460">
    <property type="component" value="Unassembled WGS sequence"/>
</dbReference>
<dbReference type="CDD" id="cd00112">
    <property type="entry name" value="LDLa"/>
    <property type="match status" value="1"/>
</dbReference>
<protein>
    <recommendedName>
        <fullName evidence="5">Low-density lipoprotein receptor domain class A</fullName>
    </recommendedName>
</protein>
<dbReference type="EMBL" id="JACVVK020000030">
    <property type="protein sequence ID" value="KAK7501594.1"/>
    <property type="molecule type" value="Genomic_DNA"/>
</dbReference>
<accession>A0ABD0LRG5</accession>
<dbReference type="InterPro" id="IPR002172">
    <property type="entry name" value="LDrepeatLR_classA_rpt"/>
</dbReference>
<dbReference type="PROSITE" id="PS50068">
    <property type="entry name" value="LDLRA_2"/>
    <property type="match status" value="1"/>
</dbReference>
<reference evidence="3 4" key="1">
    <citation type="journal article" date="2023" name="Sci. Data">
        <title>Genome assembly of the Korean intertidal mud-creeper Batillaria attramentaria.</title>
        <authorList>
            <person name="Patra A.K."/>
            <person name="Ho P.T."/>
            <person name="Jun S."/>
            <person name="Lee S.J."/>
            <person name="Kim Y."/>
            <person name="Won Y.J."/>
        </authorList>
    </citation>
    <scope>NUCLEOTIDE SEQUENCE [LARGE SCALE GENOMIC DNA]</scope>
    <source>
        <strain evidence="3">Wonlab-2016</strain>
    </source>
</reference>
<evidence type="ECO:0000256" key="2">
    <source>
        <dbReference type="PROSITE-ProRule" id="PRU00124"/>
    </source>
</evidence>
<evidence type="ECO:0000313" key="3">
    <source>
        <dbReference type="EMBL" id="KAK7501594.1"/>
    </source>
</evidence>
<sequence length="227" mass="25551">MDIAMLYLHDLGRDIQSYSRLFENEDEVQTMRYGHSLQWEDGTIAFYLLFTPKYSKIPSCAFLESYSFTSTTGPYSLKLKLCGERLSAAFICEVPKDIVQNNDSVTGEKATNVVLPSVEKWPSRFSVTTCRDTGHITHTFLACDSKSSCWSQGYGPSRSCAAPLSPLPPSFTCRNNEMRVPYTLVCDFRSDCSDASDETFRVFRPCDIGKFHCGNKQVESVNTIALF</sequence>
<dbReference type="AlphaFoldDB" id="A0ABD0LRG5"/>
<dbReference type="InterPro" id="IPR036055">
    <property type="entry name" value="LDL_receptor-like_sf"/>
</dbReference>
<dbReference type="Pfam" id="PF00057">
    <property type="entry name" value="Ldl_recept_a"/>
    <property type="match status" value="1"/>
</dbReference>
<comment type="caution">
    <text evidence="3">The sequence shown here is derived from an EMBL/GenBank/DDBJ whole genome shotgun (WGS) entry which is preliminary data.</text>
</comment>
<dbReference type="SUPFAM" id="SSF57424">
    <property type="entry name" value="LDL receptor-like module"/>
    <property type="match status" value="1"/>
</dbReference>
<evidence type="ECO:0008006" key="5">
    <source>
        <dbReference type="Google" id="ProtNLM"/>
    </source>
</evidence>
<dbReference type="Gene3D" id="4.10.400.10">
    <property type="entry name" value="Low-density Lipoprotein Receptor"/>
    <property type="match status" value="1"/>
</dbReference>
<proteinExistence type="predicted"/>